<dbReference type="GO" id="GO:0019265">
    <property type="term" value="P:glycine biosynthetic process, by transamination of glyoxylate"/>
    <property type="evidence" value="ECO:0000318"/>
    <property type="project" value="GO_Central"/>
</dbReference>
<evidence type="ECO:0000256" key="4">
    <source>
        <dbReference type="ARBA" id="ARBA00022679"/>
    </source>
</evidence>
<feature type="domain" description="Aminotransferase class V" evidence="9">
    <location>
        <begin position="37"/>
        <end position="324"/>
    </location>
</feature>
<evidence type="ECO:0000256" key="5">
    <source>
        <dbReference type="ARBA" id="ARBA00022898"/>
    </source>
</evidence>
<keyword evidence="3" id="KW-0032">Aminotransferase</keyword>
<dbReference type="HOGENOM" id="CLU_027686_0_0_1"/>
<evidence type="ECO:0000256" key="1">
    <source>
        <dbReference type="ARBA" id="ARBA00001933"/>
    </source>
</evidence>
<comment type="catalytic activity">
    <reaction evidence="6">
        <text>glyoxylate + L-alanine = glycine + pyruvate</text>
        <dbReference type="Rhea" id="RHEA:24248"/>
        <dbReference type="ChEBI" id="CHEBI:15361"/>
        <dbReference type="ChEBI" id="CHEBI:36655"/>
        <dbReference type="ChEBI" id="CHEBI:57305"/>
        <dbReference type="ChEBI" id="CHEBI:57972"/>
        <dbReference type="EC" id="2.6.1.44"/>
    </reaction>
</comment>
<dbReference type="CDD" id="cd06451">
    <property type="entry name" value="AGAT_like"/>
    <property type="match status" value="1"/>
</dbReference>
<dbReference type="InterPro" id="IPR015422">
    <property type="entry name" value="PyrdxlP-dep_Trfase_small"/>
</dbReference>
<keyword evidence="11" id="KW-1185">Reference proteome</keyword>
<dbReference type="InterPro" id="IPR000192">
    <property type="entry name" value="Aminotrans_V_dom"/>
</dbReference>
<dbReference type="InterPro" id="IPR015421">
    <property type="entry name" value="PyrdxlP-dep_Trfase_major"/>
</dbReference>
<evidence type="ECO:0000313" key="11">
    <source>
        <dbReference type="Proteomes" id="UP000001593"/>
    </source>
</evidence>
<dbReference type="STRING" id="45351.A7SBV0"/>
<feature type="binding site" evidence="7">
    <location>
        <position position="360"/>
    </location>
    <ligand>
        <name>substrate</name>
    </ligand>
</feature>
<name>A7SBV0_NEMVE</name>
<dbReference type="FunFam" id="3.40.640.10:FF:000027">
    <property type="entry name" value="Serine--pyruvate aminotransferase, mitochondrial"/>
    <property type="match status" value="1"/>
</dbReference>
<dbReference type="InterPro" id="IPR024169">
    <property type="entry name" value="SP_NH2Trfase/AEP_transaminase"/>
</dbReference>
<protein>
    <recommendedName>
        <fullName evidence="6">Alanine--glyoxylate aminotransferase</fullName>
        <ecNumber evidence="6">2.6.1.44</ecNumber>
    </recommendedName>
</protein>
<dbReference type="InterPro" id="IPR015424">
    <property type="entry name" value="PyrdxlP-dep_Trfase"/>
</dbReference>
<dbReference type="GO" id="GO:0008453">
    <property type="term" value="F:alanine-glyoxylate transaminase activity"/>
    <property type="evidence" value="ECO:0000318"/>
    <property type="project" value="GO_Central"/>
</dbReference>
<proteinExistence type="inferred from homology"/>
<dbReference type="PANTHER" id="PTHR21152">
    <property type="entry name" value="AMINOTRANSFERASE CLASS V"/>
    <property type="match status" value="1"/>
</dbReference>
<gene>
    <name evidence="10" type="ORF">NEMVEDRAFT_v1g112567</name>
</gene>
<dbReference type="GO" id="GO:0004760">
    <property type="term" value="F:L-serine-pyruvate transaminase activity"/>
    <property type="evidence" value="ECO:0000318"/>
    <property type="project" value="GO_Central"/>
</dbReference>
<dbReference type="EC" id="2.6.1.44" evidence="6"/>
<evidence type="ECO:0000256" key="3">
    <source>
        <dbReference type="ARBA" id="ARBA00022576"/>
    </source>
</evidence>
<dbReference type="AlphaFoldDB" id="A7SBV0"/>
<keyword evidence="5 6" id="KW-0663">Pyridoxal phosphate</keyword>
<evidence type="ECO:0000256" key="2">
    <source>
        <dbReference type="ARBA" id="ARBA00009236"/>
    </source>
</evidence>
<reference evidence="10 11" key="1">
    <citation type="journal article" date="2007" name="Science">
        <title>Sea anemone genome reveals ancestral eumetazoan gene repertoire and genomic organization.</title>
        <authorList>
            <person name="Putnam N.H."/>
            <person name="Srivastava M."/>
            <person name="Hellsten U."/>
            <person name="Dirks B."/>
            <person name="Chapman J."/>
            <person name="Salamov A."/>
            <person name="Terry A."/>
            <person name="Shapiro H."/>
            <person name="Lindquist E."/>
            <person name="Kapitonov V.V."/>
            <person name="Jurka J."/>
            <person name="Genikhovich G."/>
            <person name="Grigoriev I.V."/>
            <person name="Lucas S.M."/>
            <person name="Steele R.E."/>
            <person name="Finnerty J.R."/>
            <person name="Technau U."/>
            <person name="Martindale M.Q."/>
            <person name="Rokhsar D.S."/>
        </authorList>
    </citation>
    <scope>NUCLEOTIDE SEQUENCE [LARGE SCALE GENOMIC DNA]</scope>
    <source>
        <strain evidence="11">CH2 X CH6</strain>
    </source>
</reference>
<evidence type="ECO:0000313" key="10">
    <source>
        <dbReference type="EMBL" id="EDO38858.1"/>
    </source>
</evidence>
<comment type="cofactor">
    <cofactor evidence="1 6 8">
        <name>pyridoxal 5'-phosphate</name>
        <dbReference type="ChEBI" id="CHEBI:597326"/>
    </cofactor>
</comment>
<dbReference type="PhylomeDB" id="A7SBV0"/>
<accession>A7SBV0</accession>
<comment type="similarity">
    <text evidence="2 6">Belongs to the class-V pyridoxal-phosphate-dependent aminotransferase family.</text>
</comment>
<dbReference type="Proteomes" id="UP000001593">
    <property type="component" value="Unassembled WGS sequence"/>
</dbReference>
<evidence type="ECO:0000259" key="9">
    <source>
        <dbReference type="Pfam" id="PF00266"/>
    </source>
</evidence>
<dbReference type="Gene3D" id="3.90.1150.10">
    <property type="entry name" value="Aspartate Aminotransferase, domain 1"/>
    <property type="match status" value="1"/>
</dbReference>
<sequence>MQTTTKIEPPKALLKPLAPHPKLLFGPGPSNPNARIYNAAAMPMLGHFQKEFHNILDEIKAGLQYAFQTNNEYTLVFTGAGHTGMEGSMMNIVERGETFLVCENGMWGMRAKDIADRQGLDVRVIKKTPGEAFTLEDIEAALKEHKPAAMFITHSESSTGVCQPLEGVGALCHKYNCLVIADTVASLGGTPFFTDDLELDVVYTGSQKVFGCPPGICPITFSPRAIEKVRNRKTRVPSFYLDILEIGNYWGCDEGARRYHHTAPINLLYTLRESLAQLAEESLESCWKRHHDNAELFWKGIEDLGLKMFVKDKNLRLPTLNTIEIPPDFPNWKGVLDYLMSTYHFEIVGGMGPTVGKVWRIGMMGFNSHKENVPAVLRLFKEALDATKQSAGK</sequence>
<dbReference type="Pfam" id="PF00266">
    <property type="entry name" value="Aminotran_5"/>
    <property type="match status" value="1"/>
</dbReference>
<dbReference type="SUPFAM" id="SSF53383">
    <property type="entry name" value="PLP-dependent transferases"/>
    <property type="match status" value="1"/>
</dbReference>
<dbReference type="EMBL" id="DS469618">
    <property type="protein sequence ID" value="EDO38858.1"/>
    <property type="molecule type" value="Genomic_DNA"/>
</dbReference>
<dbReference type="eggNOG" id="KOG2862">
    <property type="taxonomic scope" value="Eukaryota"/>
</dbReference>
<dbReference type="PIRSF" id="PIRSF000524">
    <property type="entry name" value="SPT"/>
    <property type="match status" value="1"/>
</dbReference>
<dbReference type="KEGG" id="nve:5510445"/>
<evidence type="ECO:0000256" key="6">
    <source>
        <dbReference type="PIRNR" id="PIRNR000524"/>
    </source>
</evidence>
<dbReference type="GO" id="GO:0005777">
    <property type="term" value="C:peroxisome"/>
    <property type="evidence" value="ECO:0000318"/>
    <property type="project" value="GO_Central"/>
</dbReference>
<dbReference type="InParanoid" id="A7SBV0"/>
<feature type="modified residue" description="N6-(pyridoxal phosphate)lysine" evidence="8">
    <location>
        <position position="208"/>
    </location>
</feature>
<evidence type="ECO:0000256" key="7">
    <source>
        <dbReference type="PIRSR" id="PIRSR000524-1"/>
    </source>
</evidence>
<dbReference type="OrthoDB" id="7403325at2759"/>
<evidence type="ECO:0000256" key="8">
    <source>
        <dbReference type="PIRSR" id="PIRSR000524-50"/>
    </source>
</evidence>
<keyword evidence="4" id="KW-0808">Transferase</keyword>
<dbReference type="Gene3D" id="3.40.640.10">
    <property type="entry name" value="Type I PLP-dependent aspartate aminotransferase-like (Major domain)"/>
    <property type="match status" value="1"/>
</dbReference>
<dbReference type="OMA" id="YEWDTPA"/>
<organism evidence="10 11">
    <name type="scientific">Nematostella vectensis</name>
    <name type="common">Starlet sea anemone</name>
    <dbReference type="NCBI Taxonomy" id="45351"/>
    <lineage>
        <taxon>Eukaryota</taxon>
        <taxon>Metazoa</taxon>
        <taxon>Cnidaria</taxon>
        <taxon>Anthozoa</taxon>
        <taxon>Hexacorallia</taxon>
        <taxon>Actiniaria</taxon>
        <taxon>Edwardsiidae</taxon>
        <taxon>Nematostella</taxon>
    </lineage>
</organism>
<dbReference type="PANTHER" id="PTHR21152:SF40">
    <property type="entry name" value="ALANINE--GLYOXYLATE AMINOTRANSFERASE"/>
    <property type="match status" value="1"/>
</dbReference>